<name>A0ABW2A4F6_9GAMM</name>
<sequence>MTDDRFKAWLTFWQFILGTVVLGLFSTVISHQIQTREVEIKEQEANAKFLEQALEEDIGVRRRLAQYFSHVTRSAELRERWGEYSKIVEAEFQQTLAEKNRLEEEAKDEGVSQEAREQLLARVAQLEQELSPRASKDAALPTRTYLHISNEDQRGLASAIAAALREASIMVPGIELQRQSPSRSELRYFRRSEEVEAEGIAAIIQGVRPGIEARYIPGYENATGIRPRHFELWIGTEEQP</sequence>
<keyword evidence="1" id="KW-0472">Membrane</keyword>
<gene>
    <name evidence="2" type="ORF">ACFQDL_21240</name>
</gene>
<protein>
    <submittedName>
        <fullName evidence="2">Uncharacterized protein</fullName>
    </submittedName>
</protein>
<keyword evidence="1" id="KW-1133">Transmembrane helix</keyword>
<proteinExistence type="predicted"/>
<accession>A0ABW2A4F6</accession>
<dbReference type="EMBL" id="JBHSWE010000001">
    <property type="protein sequence ID" value="MFC6672310.1"/>
    <property type="molecule type" value="Genomic_DNA"/>
</dbReference>
<evidence type="ECO:0000256" key="1">
    <source>
        <dbReference type="SAM" id="Phobius"/>
    </source>
</evidence>
<organism evidence="2 3">
    <name type="scientific">Marinobacterium aestuariivivens</name>
    <dbReference type="NCBI Taxonomy" id="1698799"/>
    <lineage>
        <taxon>Bacteria</taxon>
        <taxon>Pseudomonadati</taxon>
        <taxon>Pseudomonadota</taxon>
        <taxon>Gammaproteobacteria</taxon>
        <taxon>Oceanospirillales</taxon>
        <taxon>Oceanospirillaceae</taxon>
        <taxon>Marinobacterium</taxon>
    </lineage>
</organism>
<dbReference type="RefSeq" id="WP_379910757.1">
    <property type="nucleotide sequence ID" value="NZ_JBHSWE010000001.1"/>
</dbReference>
<reference evidence="3" key="1">
    <citation type="journal article" date="2019" name="Int. J. Syst. Evol. Microbiol.">
        <title>The Global Catalogue of Microorganisms (GCM) 10K type strain sequencing project: providing services to taxonomists for standard genome sequencing and annotation.</title>
        <authorList>
            <consortium name="The Broad Institute Genomics Platform"/>
            <consortium name="The Broad Institute Genome Sequencing Center for Infectious Disease"/>
            <person name="Wu L."/>
            <person name="Ma J."/>
        </authorList>
    </citation>
    <scope>NUCLEOTIDE SEQUENCE [LARGE SCALE GENOMIC DNA]</scope>
    <source>
        <strain evidence="3">NBRC 111756</strain>
    </source>
</reference>
<evidence type="ECO:0000313" key="2">
    <source>
        <dbReference type="EMBL" id="MFC6672310.1"/>
    </source>
</evidence>
<keyword evidence="1" id="KW-0812">Transmembrane</keyword>
<evidence type="ECO:0000313" key="3">
    <source>
        <dbReference type="Proteomes" id="UP001596422"/>
    </source>
</evidence>
<dbReference type="Proteomes" id="UP001596422">
    <property type="component" value="Unassembled WGS sequence"/>
</dbReference>
<feature type="transmembrane region" description="Helical" evidence="1">
    <location>
        <begin position="12"/>
        <end position="31"/>
    </location>
</feature>
<comment type="caution">
    <text evidence="2">The sequence shown here is derived from an EMBL/GenBank/DDBJ whole genome shotgun (WGS) entry which is preliminary data.</text>
</comment>
<keyword evidence="3" id="KW-1185">Reference proteome</keyword>